<comment type="cofactor">
    <cofactor evidence="1 8 9">
        <name>pyridoxal 5'-phosphate</name>
        <dbReference type="ChEBI" id="CHEBI:597326"/>
    </cofactor>
</comment>
<evidence type="ECO:0000313" key="12">
    <source>
        <dbReference type="Proteomes" id="UP000198636"/>
    </source>
</evidence>
<organism evidence="11 12">
    <name type="scientific">Alkaliphilus peptidifermentans DSM 18978</name>
    <dbReference type="NCBI Taxonomy" id="1120976"/>
    <lineage>
        <taxon>Bacteria</taxon>
        <taxon>Bacillati</taxon>
        <taxon>Bacillota</taxon>
        <taxon>Clostridia</taxon>
        <taxon>Peptostreptococcales</taxon>
        <taxon>Natronincolaceae</taxon>
        <taxon>Alkaliphilus</taxon>
    </lineage>
</organism>
<dbReference type="PANTHER" id="PTHR32325:SF4">
    <property type="entry name" value="TRYPTOPHANASE"/>
    <property type="match status" value="1"/>
</dbReference>
<evidence type="ECO:0000256" key="3">
    <source>
        <dbReference type="ARBA" id="ARBA00009721"/>
    </source>
</evidence>
<dbReference type="Gene3D" id="3.90.1150.10">
    <property type="entry name" value="Aspartate Aminotransferase, domain 1"/>
    <property type="match status" value="1"/>
</dbReference>
<dbReference type="STRING" id="1120976.SAMN03080606_00498"/>
<dbReference type="NCBIfam" id="NF009709">
    <property type="entry name" value="PRK13238.1"/>
    <property type="match status" value="1"/>
</dbReference>
<gene>
    <name evidence="8" type="primary">tnaA</name>
    <name evidence="11" type="ORF">SAMN03080606_00498</name>
</gene>
<dbReference type="GO" id="GO:0009034">
    <property type="term" value="F:tryptophanase activity"/>
    <property type="evidence" value="ECO:0007669"/>
    <property type="project" value="UniProtKB-UniRule"/>
</dbReference>
<dbReference type="Pfam" id="PF01212">
    <property type="entry name" value="Beta_elim_lyase"/>
    <property type="match status" value="1"/>
</dbReference>
<dbReference type="InterPro" id="IPR001597">
    <property type="entry name" value="ArAA_b-elim_lyase/Thr_aldolase"/>
</dbReference>
<dbReference type="InterPro" id="IPR015424">
    <property type="entry name" value="PyrdxlP-dep_Trfase"/>
</dbReference>
<evidence type="ECO:0000256" key="4">
    <source>
        <dbReference type="ARBA" id="ARBA00022898"/>
    </source>
</evidence>
<comment type="pathway">
    <text evidence="2 8">Amino-acid degradation; L-tryptophan degradation via pyruvate pathway; indole and pyruvate from L-tryptophan: step 1/1.</text>
</comment>
<dbReference type="PIRSF" id="PIRSF001386">
    <property type="entry name" value="Trpase"/>
    <property type="match status" value="1"/>
</dbReference>
<proteinExistence type="inferred from homology"/>
<evidence type="ECO:0000256" key="7">
    <source>
        <dbReference type="ARBA" id="ARBA00047962"/>
    </source>
</evidence>
<dbReference type="InterPro" id="IPR013440">
    <property type="entry name" value="TNase"/>
</dbReference>
<dbReference type="Proteomes" id="UP000198636">
    <property type="component" value="Unassembled WGS sequence"/>
</dbReference>
<dbReference type="UniPathway" id="UPA00332">
    <property type="reaction ID" value="UER00452"/>
</dbReference>
<keyword evidence="6 8" id="KW-0456">Lyase</keyword>
<accession>A0A1G5BRC6</accession>
<keyword evidence="5 8" id="KW-0823">Tryptophan catabolism</keyword>
<comment type="subunit">
    <text evidence="8">Homotetramer.</text>
</comment>
<evidence type="ECO:0000256" key="1">
    <source>
        <dbReference type="ARBA" id="ARBA00001933"/>
    </source>
</evidence>
<feature type="modified residue" description="N6-(pyridoxal phosphate)lysine" evidence="8 9">
    <location>
        <position position="272"/>
    </location>
</feature>
<dbReference type="HAMAP" id="MF_00544">
    <property type="entry name" value="Tryptophanase"/>
    <property type="match status" value="1"/>
</dbReference>
<keyword evidence="12" id="KW-1185">Reference proteome</keyword>
<evidence type="ECO:0000256" key="5">
    <source>
        <dbReference type="ARBA" id="ARBA00023079"/>
    </source>
</evidence>
<comment type="similarity">
    <text evidence="3 8">Belongs to the beta-eliminating lyase family.</text>
</comment>
<name>A0A1G5BRC6_9FIRM</name>
<dbReference type="AlphaFoldDB" id="A0A1G5BRC6"/>
<reference evidence="11 12" key="1">
    <citation type="submission" date="2016-10" db="EMBL/GenBank/DDBJ databases">
        <authorList>
            <person name="de Groot N.N."/>
        </authorList>
    </citation>
    <scope>NUCLEOTIDE SEQUENCE [LARGE SCALE GENOMIC DNA]</scope>
    <source>
        <strain evidence="11 12">DSM 18978</strain>
    </source>
</reference>
<dbReference type="InterPro" id="IPR015422">
    <property type="entry name" value="PyrdxlP-dep_Trfase_small"/>
</dbReference>
<keyword evidence="4 8" id="KW-0663">Pyridoxal phosphate</keyword>
<comment type="catalytic activity">
    <reaction evidence="7 8">
        <text>L-tryptophan + H2O = indole + pyruvate + NH4(+)</text>
        <dbReference type="Rhea" id="RHEA:19553"/>
        <dbReference type="ChEBI" id="CHEBI:15361"/>
        <dbReference type="ChEBI" id="CHEBI:15377"/>
        <dbReference type="ChEBI" id="CHEBI:16881"/>
        <dbReference type="ChEBI" id="CHEBI:28938"/>
        <dbReference type="ChEBI" id="CHEBI:57912"/>
        <dbReference type="EC" id="4.1.99.1"/>
    </reaction>
</comment>
<dbReference type="EC" id="4.1.99.1" evidence="8"/>
<sequence length="473" mass="52973">MCYALINKSQGGIKVIKYVAEPFKIKMVEPLKITTRPEREEKLKEANYNLFGLDSDDVYIDLLTDSGTGAMSDAQWGGMMTGDESYAGARGYKRLQNTVKDIFNYKYCQPVHQGRAAEQVLLPSLLKKGQKCISNMHFDTTRGHVGLLGARPVDIVVPEAKDTQTYVAFKGNMDIERLEAYINEVRAEEVGLIIMTITNNSAGGQPVSMANIRATKEIADKYGITMIIDAARYAENAYFIKQREEGYADVEIIDIVREMFSYADAFTMSAKKDAIVNMGGLIGIRESEELFTKVKGLTIPYEGFVTYGGLAGRDIEALCIGLYEGLDKNFLRYRIGQVEYIGAKLKEAGIPFQYPVGGHAVFLDAKALLPHIPYFQFPGHALACELYLEAGIRSCDIGSYLLDLDPETAEQQEAEMEFTRLAIPRRVYTQAHFDVVVEALINIKKRASEIKGYEILWQPPVLRHFTAKLRPIE</sequence>
<evidence type="ECO:0000256" key="9">
    <source>
        <dbReference type="PIRSR" id="PIRSR611166-50"/>
    </source>
</evidence>
<dbReference type="PROSITE" id="PS00853">
    <property type="entry name" value="BETA_ELIM_LYASE"/>
    <property type="match status" value="1"/>
</dbReference>
<evidence type="ECO:0000256" key="2">
    <source>
        <dbReference type="ARBA" id="ARBA00004662"/>
    </source>
</evidence>
<feature type="domain" description="Aromatic amino acid beta-eliminating lyase/threonine aldolase" evidence="10">
    <location>
        <begin position="61"/>
        <end position="438"/>
    </location>
</feature>
<dbReference type="InterPro" id="IPR011166">
    <property type="entry name" value="Beta-eliminating_lyase"/>
</dbReference>
<dbReference type="EMBL" id="FMUS01000002">
    <property type="protein sequence ID" value="SCX92594.1"/>
    <property type="molecule type" value="Genomic_DNA"/>
</dbReference>
<dbReference type="InterPro" id="IPR015421">
    <property type="entry name" value="PyrdxlP-dep_Trfase_major"/>
</dbReference>
<evidence type="ECO:0000256" key="6">
    <source>
        <dbReference type="ARBA" id="ARBA00023239"/>
    </source>
</evidence>
<dbReference type="PANTHER" id="PTHR32325">
    <property type="entry name" value="BETA-ELIMINATING LYASE-LIKE PROTEIN-RELATED"/>
    <property type="match status" value="1"/>
</dbReference>
<dbReference type="InterPro" id="IPR018176">
    <property type="entry name" value="Tryptophanase_CS"/>
</dbReference>
<evidence type="ECO:0000259" key="10">
    <source>
        <dbReference type="Pfam" id="PF01212"/>
    </source>
</evidence>
<evidence type="ECO:0000256" key="8">
    <source>
        <dbReference type="HAMAP-Rule" id="MF_00544"/>
    </source>
</evidence>
<dbReference type="Gene3D" id="3.40.640.10">
    <property type="entry name" value="Type I PLP-dependent aspartate aminotransferase-like (Major domain)"/>
    <property type="match status" value="1"/>
</dbReference>
<dbReference type="CDD" id="cd00617">
    <property type="entry name" value="Tnase_like"/>
    <property type="match status" value="1"/>
</dbReference>
<protein>
    <recommendedName>
        <fullName evidence="8">Tryptophanase</fullName>
        <ecNumber evidence="8">4.1.99.1</ecNumber>
    </recommendedName>
    <alternativeName>
        <fullName evidence="8">L-tryptophan indole-lyase</fullName>
        <shortName evidence="8">TNase</shortName>
    </alternativeName>
</protein>
<evidence type="ECO:0000313" key="11">
    <source>
        <dbReference type="EMBL" id="SCX92594.1"/>
    </source>
</evidence>
<dbReference type="SUPFAM" id="SSF53383">
    <property type="entry name" value="PLP-dependent transferases"/>
    <property type="match status" value="1"/>
</dbReference>